<comment type="caution">
    <text evidence="3">The sequence shown here is derived from an EMBL/GenBank/DDBJ whole genome shotgun (WGS) entry which is preliminary data.</text>
</comment>
<accession>A0A2W5B8G7</accession>
<dbReference type="SUPFAM" id="SSF53474">
    <property type="entry name" value="alpha/beta-Hydrolases"/>
    <property type="match status" value="1"/>
</dbReference>
<keyword evidence="2" id="KW-0732">Signal</keyword>
<feature type="chain" id="PRO_5039034743" description="Secretory lipase" evidence="2">
    <location>
        <begin position="31"/>
        <end position="487"/>
    </location>
</feature>
<dbReference type="PANTHER" id="PTHR34853:SF1">
    <property type="entry name" value="LIPASE 5"/>
    <property type="match status" value="1"/>
</dbReference>
<dbReference type="GO" id="GO:0004806">
    <property type="term" value="F:triacylglycerol lipase activity"/>
    <property type="evidence" value="ECO:0007669"/>
    <property type="project" value="InterPro"/>
</dbReference>
<evidence type="ECO:0000313" key="3">
    <source>
        <dbReference type="EMBL" id="PZP00870.1"/>
    </source>
</evidence>
<proteinExistence type="predicted"/>
<dbReference type="AlphaFoldDB" id="A0A2W5B8G7"/>
<dbReference type="PIRSF" id="PIRSF029171">
    <property type="entry name" value="Esterase_LipA"/>
    <property type="match status" value="1"/>
</dbReference>
<dbReference type="EMBL" id="QFNY01000106">
    <property type="protein sequence ID" value="PZP00870.1"/>
    <property type="molecule type" value="Genomic_DNA"/>
</dbReference>
<reference evidence="3 4" key="1">
    <citation type="submission" date="2017-11" db="EMBL/GenBank/DDBJ databases">
        <title>Infants hospitalized years apart are colonized by the same room-sourced microbial strains.</title>
        <authorList>
            <person name="Brooks B."/>
            <person name="Olm M.R."/>
            <person name="Firek B.A."/>
            <person name="Baker R."/>
            <person name="Thomas B.C."/>
            <person name="Morowitz M.J."/>
            <person name="Banfield J.F."/>
        </authorList>
    </citation>
    <scope>NUCLEOTIDE SEQUENCE [LARGE SCALE GENOMIC DNA]</scope>
    <source>
        <strain evidence="3">S2_012_000_R3_87</strain>
    </source>
</reference>
<evidence type="ECO:0008006" key="5">
    <source>
        <dbReference type="Google" id="ProtNLM"/>
    </source>
</evidence>
<dbReference type="Gene3D" id="3.40.50.1820">
    <property type="entry name" value="alpha/beta hydrolase"/>
    <property type="match status" value="1"/>
</dbReference>
<feature type="signal peptide" evidence="2">
    <location>
        <begin position="1"/>
        <end position="30"/>
    </location>
</feature>
<organism evidence="3 4">
    <name type="scientific">Corynebacterium urealyticum</name>
    <dbReference type="NCBI Taxonomy" id="43771"/>
    <lineage>
        <taxon>Bacteria</taxon>
        <taxon>Bacillati</taxon>
        <taxon>Actinomycetota</taxon>
        <taxon>Actinomycetes</taxon>
        <taxon>Mycobacteriales</taxon>
        <taxon>Corynebacteriaceae</taxon>
        <taxon>Corynebacterium</taxon>
    </lineage>
</organism>
<dbReference type="GO" id="GO:0016042">
    <property type="term" value="P:lipid catabolic process"/>
    <property type="evidence" value="ECO:0007669"/>
    <property type="project" value="InterPro"/>
</dbReference>
<evidence type="ECO:0000256" key="2">
    <source>
        <dbReference type="SAM" id="SignalP"/>
    </source>
</evidence>
<dbReference type="PANTHER" id="PTHR34853">
    <property type="match status" value="1"/>
</dbReference>
<sequence>MPAFPRSLSTRTRRTTAALSAATLAFGVLAAGSGAATAAPGSSTGGGGNPNAGSSQVFGSIADTTPRPLVNLGDPMRDPAPYTKPTADSGLKWDSVPATPGEHIAQVPLDESLRLANAGAQYRVAHSTTDQHGKVVASTGAIFLPKGTPPEGGWPVLAWAHGTVGMDDVCAPSINDRGERDSAYLNHWLSQGYAIVATDYAGLGTPGLMSYLNSQATADSVVDSVITAHKADLSAALPAESKGQPVLSKKWAVIGQSQGGGAALNVAHGATSRSQPAGLDFRGTVATGAPAYIEEIVLAGGPTFPAFPLPAGLNSYALYILAGFREANPDIDVDSALTEEGRKMVDASLKSCLSETADAVRGTNLARAFKKPLRDVPGLPEALRKYMATPTTGYDRPVFLGHGLADMDVPTPIGLSLNTEMWLKQFTGSPRNARVEVRWYPTDHGGTVPASQVHSTPFLKSIFNDDAAPGPVGSLGSADPAATPAKS</sequence>
<dbReference type="InterPro" id="IPR029058">
    <property type="entry name" value="AB_hydrolase_fold"/>
</dbReference>
<evidence type="ECO:0000313" key="4">
    <source>
        <dbReference type="Proteomes" id="UP000249451"/>
    </source>
</evidence>
<evidence type="ECO:0000256" key="1">
    <source>
        <dbReference type="SAM" id="MobiDB-lite"/>
    </source>
</evidence>
<dbReference type="InterPro" id="IPR005152">
    <property type="entry name" value="Lipase_secreted"/>
</dbReference>
<gene>
    <name evidence="3" type="ORF">DI609_05520</name>
</gene>
<dbReference type="Proteomes" id="UP000249451">
    <property type="component" value="Unassembled WGS sequence"/>
</dbReference>
<feature type="region of interest" description="Disordered" evidence="1">
    <location>
        <begin position="35"/>
        <end position="91"/>
    </location>
</feature>
<protein>
    <recommendedName>
        <fullName evidence="5">Secretory lipase</fullName>
    </recommendedName>
</protein>
<name>A0A2W5B8G7_9CORY</name>